<name>A0ABW5SYM1_9BACI</name>
<comment type="caution">
    <text evidence="1">The sequence shown here is derived from an EMBL/GenBank/DDBJ whole genome shotgun (WGS) entry which is preliminary data.</text>
</comment>
<dbReference type="RefSeq" id="WP_380711480.1">
    <property type="nucleotide sequence ID" value="NZ_JBHUML010000002.1"/>
</dbReference>
<dbReference type="Proteomes" id="UP001597520">
    <property type="component" value="Unassembled WGS sequence"/>
</dbReference>
<evidence type="ECO:0008006" key="3">
    <source>
        <dbReference type="Google" id="ProtNLM"/>
    </source>
</evidence>
<protein>
    <recommendedName>
        <fullName evidence="3">CPXCG motif-containing cysteine-rich protein</fullName>
    </recommendedName>
</protein>
<evidence type="ECO:0000313" key="2">
    <source>
        <dbReference type="Proteomes" id="UP001597520"/>
    </source>
</evidence>
<keyword evidence="2" id="KW-1185">Reference proteome</keyword>
<reference evidence="2" key="1">
    <citation type="journal article" date="2019" name="Int. J. Syst. Evol. Microbiol.">
        <title>The Global Catalogue of Microorganisms (GCM) 10K type strain sequencing project: providing services to taxonomists for standard genome sequencing and annotation.</title>
        <authorList>
            <consortium name="The Broad Institute Genomics Platform"/>
            <consortium name="The Broad Institute Genome Sequencing Center for Infectious Disease"/>
            <person name="Wu L."/>
            <person name="Ma J."/>
        </authorList>
    </citation>
    <scope>NUCLEOTIDE SEQUENCE [LARGE SCALE GENOMIC DNA]</scope>
    <source>
        <strain evidence="2">KCTC 33792</strain>
    </source>
</reference>
<proteinExistence type="predicted"/>
<evidence type="ECO:0000313" key="1">
    <source>
        <dbReference type="EMBL" id="MFD2704192.1"/>
    </source>
</evidence>
<gene>
    <name evidence="1" type="ORF">ACFSUB_01830</name>
</gene>
<sequence length="40" mass="4481">MRTHEYCAICGEELEAEYVDVGIGFQQVTEADCPRGCIDE</sequence>
<dbReference type="EMBL" id="JBHUML010000002">
    <property type="protein sequence ID" value="MFD2704192.1"/>
    <property type="molecule type" value="Genomic_DNA"/>
</dbReference>
<accession>A0ABW5SYM1</accession>
<organism evidence="1 2">
    <name type="scientific">Salibacterium lacus</name>
    <dbReference type="NCBI Taxonomy" id="1898109"/>
    <lineage>
        <taxon>Bacteria</taxon>
        <taxon>Bacillati</taxon>
        <taxon>Bacillota</taxon>
        <taxon>Bacilli</taxon>
        <taxon>Bacillales</taxon>
        <taxon>Bacillaceae</taxon>
    </lineage>
</organism>